<protein>
    <submittedName>
        <fullName evidence="1">Uncharacterized protein</fullName>
    </submittedName>
</protein>
<evidence type="ECO:0000313" key="1">
    <source>
        <dbReference type="EMBL" id="KAB7506293.1"/>
    </source>
</evidence>
<reference evidence="1 2" key="1">
    <citation type="journal article" date="2019" name="PLoS Biol.">
        <title>Sex chromosomes control vertical transmission of feminizing Wolbachia symbionts in an isopod.</title>
        <authorList>
            <person name="Becking T."/>
            <person name="Chebbi M.A."/>
            <person name="Giraud I."/>
            <person name="Moumen B."/>
            <person name="Laverre T."/>
            <person name="Caubet Y."/>
            <person name="Peccoud J."/>
            <person name="Gilbert C."/>
            <person name="Cordaux R."/>
        </authorList>
    </citation>
    <scope>NUCLEOTIDE SEQUENCE [LARGE SCALE GENOMIC DNA]</scope>
    <source>
        <strain evidence="1">ANa2</strain>
        <tissue evidence="1">Whole body excluding digestive tract and cuticle</tissue>
    </source>
</reference>
<dbReference type="OrthoDB" id="6357491at2759"/>
<organism evidence="1 2">
    <name type="scientific">Armadillidium nasatum</name>
    <dbReference type="NCBI Taxonomy" id="96803"/>
    <lineage>
        <taxon>Eukaryota</taxon>
        <taxon>Metazoa</taxon>
        <taxon>Ecdysozoa</taxon>
        <taxon>Arthropoda</taxon>
        <taxon>Crustacea</taxon>
        <taxon>Multicrustacea</taxon>
        <taxon>Malacostraca</taxon>
        <taxon>Eumalacostraca</taxon>
        <taxon>Peracarida</taxon>
        <taxon>Isopoda</taxon>
        <taxon>Oniscidea</taxon>
        <taxon>Crinocheta</taxon>
        <taxon>Armadillidiidae</taxon>
        <taxon>Armadillidium</taxon>
    </lineage>
</organism>
<proteinExistence type="predicted"/>
<dbReference type="Proteomes" id="UP000326759">
    <property type="component" value="Unassembled WGS sequence"/>
</dbReference>
<dbReference type="EMBL" id="SEYY01000891">
    <property type="protein sequence ID" value="KAB7506293.1"/>
    <property type="molecule type" value="Genomic_DNA"/>
</dbReference>
<name>A0A5N5TI52_9CRUS</name>
<accession>A0A5N5TI52</accession>
<keyword evidence="2" id="KW-1185">Reference proteome</keyword>
<feature type="non-terminal residue" evidence="1">
    <location>
        <position position="1"/>
    </location>
</feature>
<feature type="non-terminal residue" evidence="1">
    <location>
        <position position="343"/>
    </location>
</feature>
<gene>
    <name evidence="1" type="ORF">Anas_04579</name>
</gene>
<sequence length="343" mass="38020">TDYFGACEITIRKTESTTEGLDMSGSSSSCQYHWKDKDKSTLQHVSCNDDIHLSQRFSSDNEMHLQVVSSLRLQDVQQLDASIYEYIKDSTENIDPTMDPVLNSNEKEAEEQELQDVFDQLCSTSRDHLTKDGLLISAQVFSVLSRSRFSPSVLKYPCPTNIRRSAIFSAALIGGPRFLNFVHDQMMTLVDEGLDLLPNEPNPLTAVAISNLAEPNLNPKFPVPVEFFLQKDVMLKLERIMEMLLVSGNIALPSVTNLLQKLRLLSPALFEDTLIRASAVLSPEEECAAGNSEEATRILHAVSALSVRSSNFVASLRPCFATEDVGVQVAAMTSLRTLECDTP</sequence>
<comment type="caution">
    <text evidence="1">The sequence shown here is derived from an EMBL/GenBank/DDBJ whole genome shotgun (WGS) entry which is preliminary data.</text>
</comment>
<evidence type="ECO:0000313" key="2">
    <source>
        <dbReference type="Proteomes" id="UP000326759"/>
    </source>
</evidence>
<dbReference type="AlphaFoldDB" id="A0A5N5TI52"/>